<evidence type="ECO:0000313" key="4">
    <source>
        <dbReference type="Proteomes" id="UP001183604"/>
    </source>
</evidence>
<evidence type="ECO:0000313" key="1">
    <source>
        <dbReference type="EMBL" id="MDA1387695.1"/>
    </source>
</evidence>
<reference evidence="1" key="1">
    <citation type="submission" date="2022-12" db="EMBL/GenBank/DDBJ databases">
        <title>Gycomyces niveus sp.nov., a novel actinomycete isolated from soil in Shouguang.</title>
        <authorList>
            <person name="Yang X."/>
        </authorList>
    </citation>
    <scope>NUCLEOTIDE SEQUENCE</scope>
    <source>
        <strain evidence="1">DSM 44724</strain>
    </source>
</reference>
<sequence length="320" mass="35273">MMAVTSTSSTPVAEALGMSHDVLIPGERAWLDEYAEVRRRTGFQTVHHVWLMPLARNLHGKGAPLLDGLAGDVLFKSTYVSDALLAEQDPALQSRLLWEGLKNNRLRANEFLRPEVAASFIDCSKDAFRSAMAPFSGHEAAVTLGKLHTRAARAIAPSPLWLFGPEIDVELPFLQPEVIRAGLRVPLASKTNGDFYRRMVAAADSRIAALRSTNDGGLPAPAGPRRQTSPESLKVLSEQIGSSAIVMNLLTPEARHSILEPSFPGRPGRQRRKLAMLHWASLFAHWLEHHESDLAPEDFRRRSLEPIKVLARTCRGATVH</sequence>
<evidence type="ECO:0008006" key="5">
    <source>
        <dbReference type="Google" id="ProtNLM"/>
    </source>
</evidence>
<dbReference type="EMBL" id="JAPZVQ010000018">
    <property type="protein sequence ID" value="MDA1387695.1"/>
    <property type="molecule type" value="Genomic_DNA"/>
</dbReference>
<protein>
    <recommendedName>
        <fullName evidence="5">Asparagine synthetase domain-containing protein</fullName>
    </recommendedName>
</protein>
<dbReference type="Proteomes" id="UP001183604">
    <property type="component" value="Unassembled WGS sequence"/>
</dbReference>
<dbReference type="EMBL" id="JAVDYD010000001">
    <property type="protein sequence ID" value="MDR7338012.1"/>
    <property type="molecule type" value="Genomic_DNA"/>
</dbReference>
<gene>
    <name evidence="2" type="ORF">J2S69_001731</name>
    <name evidence="1" type="ORF">O2L01_22070</name>
</gene>
<name>A0A9X3PP72_9ACTN</name>
<evidence type="ECO:0000313" key="3">
    <source>
        <dbReference type="Proteomes" id="UP001145799"/>
    </source>
</evidence>
<organism evidence="1 3">
    <name type="scientific">Glycomyces lechevalierae</name>
    <dbReference type="NCBI Taxonomy" id="256034"/>
    <lineage>
        <taxon>Bacteria</taxon>
        <taxon>Bacillati</taxon>
        <taxon>Actinomycetota</taxon>
        <taxon>Actinomycetes</taxon>
        <taxon>Glycomycetales</taxon>
        <taxon>Glycomycetaceae</taxon>
        <taxon>Glycomyces</taxon>
    </lineage>
</organism>
<evidence type="ECO:0000313" key="2">
    <source>
        <dbReference type="EMBL" id="MDR7338012.1"/>
    </source>
</evidence>
<accession>A0A9X3PP72</accession>
<dbReference type="RefSeq" id="WP_270124197.1">
    <property type="nucleotide sequence ID" value="NZ_BAAAOM010000007.1"/>
</dbReference>
<comment type="caution">
    <text evidence="1">The sequence shown here is derived from an EMBL/GenBank/DDBJ whole genome shotgun (WGS) entry which is preliminary data.</text>
</comment>
<proteinExistence type="predicted"/>
<dbReference type="Proteomes" id="UP001145799">
    <property type="component" value="Unassembled WGS sequence"/>
</dbReference>
<keyword evidence="4" id="KW-1185">Reference proteome</keyword>
<dbReference type="AlphaFoldDB" id="A0A9X3PP72"/>
<reference evidence="2 4" key="2">
    <citation type="submission" date="2023-07" db="EMBL/GenBank/DDBJ databases">
        <title>Sequencing the genomes of 1000 actinobacteria strains.</title>
        <authorList>
            <person name="Klenk H.-P."/>
        </authorList>
    </citation>
    <scope>NUCLEOTIDE SEQUENCE [LARGE SCALE GENOMIC DNA]</scope>
    <source>
        <strain evidence="2 4">DSM 44724</strain>
    </source>
</reference>